<dbReference type="Proteomes" id="UP000252182">
    <property type="component" value="Chromosome"/>
</dbReference>
<dbReference type="AlphaFoldDB" id="A0A345DCY6"/>
<dbReference type="FunFam" id="3.50.50.60:FF:000020">
    <property type="entry name" value="D-amino acid dehydrogenase"/>
    <property type="match status" value="1"/>
</dbReference>
<dbReference type="GO" id="GO:0008718">
    <property type="term" value="F:D-amino-acid dehydrogenase activity"/>
    <property type="evidence" value="ECO:0007669"/>
    <property type="project" value="UniProtKB-UniRule"/>
</dbReference>
<keyword evidence="4 7" id="KW-0274">FAD</keyword>
<keyword evidence="10" id="KW-1185">Reference proteome</keyword>
<comment type="similarity">
    <text evidence="2 7">Belongs to the DadA oxidoreductase family.</text>
</comment>
<dbReference type="GO" id="GO:0005737">
    <property type="term" value="C:cytoplasm"/>
    <property type="evidence" value="ECO:0007669"/>
    <property type="project" value="TreeGrafter"/>
</dbReference>
<evidence type="ECO:0000259" key="8">
    <source>
        <dbReference type="Pfam" id="PF01266"/>
    </source>
</evidence>
<dbReference type="GO" id="GO:0005886">
    <property type="term" value="C:plasma membrane"/>
    <property type="evidence" value="ECO:0007669"/>
    <property type="project" value="TreeGrafter"/>
</dbReference>
<evidence type="ECO:0000256" key="6">
    <source>
        <dbReference type="ARBA" id="ARBA00047884"/>
    </source>
</evidence>
<name>A0A345DCY6_9BURK</name>
<evidence type="ECO:0000256" key="4">
    <source>
        <dbReference type="ARBA" id="ARBA00022827"/>
    </source>
</evidence>
<accession>A0A345DCY6</accession>
<dbReference type="SUPFAM" id="SSF54373">
    <property type="entry name" value="FAD-linked reductases, C-terminal domain"/>
    <property type="match status" value="1"/>
</dbReference>
<evidence type="ECO:0000256" key="2">
    <source>
        <dbReference type="ARBA" id="ARBA00009410"/>
    </source>
</evidence>
<dbReference type="PANTHER" id="PTHR13847:SF280">
    <property type="entry name" value="D-AMINO ACID DEHYDROGENASE"/>
    <property type="match status" value="1"/>
</dbReference>
<comment type="catalytic activity">
    <reaction evidence="6 7">
        <text>a D-alpha-amino acid + A + H2O = a 2-oxocarboxylate + AH2 + NH4(+)</text>
        <dbReference type="Rhea" id="RHEA:18125"/>
        <dbReference type="ChEBI" id="CHEBI:13193"/>
        <dbReference type="ChEBI" id="CHEBI:15377"/>
        <dbReference type="ChEBI" id="CHEBI:17499"/>
        <dbReference type="ChEBI" id="CHEBI:28938"/>
        <dbReference type="ChEBI" id="CHEBI:35179"/>
        <dbReference type="ChEBI" id="CHEBI:59871"/>
    </reaction>
</comment>
<comment type="cofactor">
    <cofactor evidence="1 7">
        <name>FAD</name>
        <dbReference type="ChEBI" id="CHEBI:57692"/>
    </cofactor>
</comment>
<dbReference type="KEGG" id="hyf:DTO96_101970"/>
<reference evidence="10" key="1">
    <citation type="submission" date="2018-07" db="EMBL/GenBank/DDBJ databases">
        <authorList>
            <person name="Kim H."/>
        </authorList>
    </citation>
    <scope>NUCLEOTIDE SEQUENCE [LARGE SCALE GENOMIC DNA]</scope>
    <source>
        <strain evidence="10">F02</strain>
    </source>
</reference>
<dbReference type="InterPro" id="IPR006076">
    <property type="entry name" value="FAD-dep_OxRdtase"/>
</dbReference>
<sequence>MKIVILGSGVIGVTSAYYLSQAGHEVTVIERHEAAALDTSFGNAGQISPGYASPWAAPGIPTKAMKWMFAKNSPLTIRPDWTLDQIKWMMAMLKNCDEARYQRNKLRMVRLAEYSRECLIKLRADTGIFYEGRQKGTTQVFRSSAQMEAADKDIQVLKTLGVPYELLNGKELLNAEPALANSRVPLVGGLRLPNDETGDCQMFTTRLAEMCVAQGVTFLYNTTIDELVIQGNVATGVRCGNVTHNANAILCTLGAYTPQLLKGRLDIPIYPIKGYSITVPIKNAERAPTSTILDETYKIAITRFDDRIRVGGMAELRGYNKDLLNSRRETLEMVVNDLYPDAGDTKLATFWTGLRPVTPDSTPIIGGTAIQNLWLNAGHGTLGWTMACGSGKLIADLISQKEAEIEHTDLSLSRYNSDN</sequence>
<organism evidence="9 10">
    <name type="scientific">Ephemeroptericola cinctiostellae</name>
    <dbReference type="NCBI Taxonomy" id="2268024"/>
    <lineage>
        <taxon>Bacteria</taxon>
        <taxon>Pseudomonadati</taxon>
        <taxon>Pseudomonadota</taxon>
        <taxon>Betaproteobacteria</taxon>
        <taxon>Burkholderiales</taxon>
        <taxon>Burkholderiaceae</taxon>
        <taxon>Ephemeroptericola</taxon>
    </lineage>
</organism>
<evidence type="ECO:0000313" key="9">
    <source>
        <dbReference type="EMBL" id="AXF86224.1"/>
    </source>
</evidence>
<dbReference type="InterPro" id="IPR036188">
    <property type="entry name" value="FAD/NAD-bd_sf"/>
</dbReference>
<evidence type="ECO:0000313" key="10">
    <source>
        <dbReference type="Proteomes" id="UP000252182"/>
    </source>
</evidence>
<keyword evidence="5 7" id="KW-0560">Oxidoreductase</keyword>
<dbReference type="EMBL" id="CP031124">
    <property type="protein sequence ID" value="AXF86224.1"/>
    <property type="molecule type" value="Genomic_DNA"/>
</dbReference>
<dbReference type="SUPFAM" id="SSF51905">
    <property type="entry name" value="FAD/NAD(P)-binding domain"/>
    <property type="match status" value="1"/>
</dbReference>
<evidence type="ECO:0000256" key="5">
    <source>
        <dbReference type="ARBA" id="ARBA00023002"/>
    </source>
</evidence>
<comment type="function">
    <text evidence="7">Oxidative deamination of D-amino acids.</text>
</comment>
<dbReference type="GO" id="GO:0055130">
    <property type="term" value="P:D-alanine catabolic process"/>
    <property type="evidence" value="ECO:0007669"/>
    <property type="project" value="TreeGrafter"/>
</dbReference>
<feature type="domain" description="FAD dependent oxidoreductase" evidence="8">
    <location>
        <begin position="2"/>
        <end position="397"/>
    </location>
</feature>
<feature type="binding site" evidence="7">
    <location>
        <begin position="3"/>
        <end position="17"/>
    </location>
    <ligand>
        <name>FAD</name>
        <dbReference type="ChEBI" id="CHEBI:57692"/>
    </ligand>
</feature>
<evidence type="ECO:0000256" key="3">
    <source>
        <dbReference type="ARBA" id="ARBA00022630"/>
    </source>
</evidence>
<dbReference type="NCBIfam" id="NF001933">
    <property type="entry name" value="PRK00711.1"/>
    <property type="match status" value="1"/>
</dbReference>
<dbReference type="EC" id="1.4.99.-" evidence="7"/>
<keyword evidence="3 7" id="KW-0285">Flavoprotein</keyword>
<dbReference type="Pfam" id="PF01266">
    <property type="entry name" value="DAO"/>
    <property type="match status" value="1"/>
</dbReference>
<dbReference type="RefSeq" id="WP_114563321.1">
    <property type="nucleotide sequence ID" value="NZ_CP031124.1"/>
</dbReference>
<dbReference type="Gene3D" id="3.50.50.60">
    <property type="entry name" value="FAD/NAD(P)-binding domain"/>
    <property type="match status" value="2"/>
</dbReference>
<evidence type="ECO:0000256" key="7">
    <source>
        <dbReference type="HAMAP-Rule" id="MF_01202"/>
    </source>
</evidence>
<dbReference type="PANTHER" id="PTHR13847">
    <property type="entry name" value="SARCOSINE DEHYDROGENASE-RELATED"/>
    <property type="match status" value="1"/>
</dbReference>
<dbReference type="HAMAP" id="MF_01202">
    <property type="entry name" value="DadA"/>
    <property type="match status" value="1"/>
</dbReference>
<gene>
    <name evidence="9" type="primary">dadA_2</name>
    <name evidence="7" type="synonym">dadA</name>
    <name evidence="9" type="ORF">DTO96_101970</name>
</gene>
<evidence type="ECO:0000256" key="1">
    <source>
        <dbReference type="ARBA" id="ARBA00001974"/>
    </source>
</evidence>
<dbReference type="InterPro" id="IPR023080">
    <property type="entry name" value="DadA"/>
</dbReference>
<dbReference type="Gene3D" id="3.30.9.10">
    <property type="entry name" value="D-Amino Acid Oxidase, subunit A, domain 2"/>
    <property type="match status" value="1"/>
</dbReference>
<dbReference type="OrthoDB" id="18526at2"/>
<protein>
    <recommendedName>
        <fullName evidence="7">D-amino acid dehydrogenase</fullName>
        <ecNumber evidence="7">1.4.99.-</ecNumber>
    </recommendedName>
</protein>
<proteinExistence type="inferred from homology"/>